<dbReference type="InterPro" id="IPR004046">
    <property type="entry name" value="GST_C"/>
</dbReference>
<feature type="compositionally biased region" description="Polar residues" evidence="1">
    <location>
        <begin position="176"/>
        <end position="194"/>
    </location>
</feature>
<evidence type="ECO:0000259" key="4">
    <source>
        <dbReference type="PROSITE" id="PS50405"/>
    </source>
</evidence>
<dbReference type="InterPro" id="IPR036282">
    <property type="entry name" value="Glutathione-S-Trfase_C_sf"/>
</dbReference>
<dbReference type="SFLD" id="SFLDG00358">
    <property type="entry name" value="Main_(cytGST)"/>
    <property type="match status" value="1"/>
</dbReference>
<dbReference type="InterPro" id="IPR004045">
    <property type="entry name" value="Glutathione_S-Trfase_N"/>
</dbReference>
<evidence type="ECO:0000313" key="7">
    <source>
        <dbReference type="Proteomes" id="UP001498398"/>
    </source>
</evidence>
<dbReference type="Pfam" id="PF13921">
    <property type="entry name" value="Myb_DNA-bind_6"/>
    <property type="match status" value="1"/>
</dbReference>
<evidence type="ECO:0000313" key="6">
    <source>
        <dbReference type="EMBL" id="KAK7449167.1"/>
    </source>
</evidence>
<evidence type="ECO:0000259" key="2">
    <source>
        <dbReference type="PROSITE" id="PS50090"/>
    </source>
</evidence>
<dbReference type="SFLD" id="SFLDS00019">
    <property type="entry name" value="Glutathione_Transferase_(cytos"/>
    <property type="match status" value="1"/>
</dbReference>
<dbReference type="Pfam" id="PF00249">
    <property type="entry name" value="Myb_DNA-binding"/>
    <property type="match status" value="1"/>
</dbReference>
<dbReference type="InterPro" id="IPR050560">
    <property type="entry name" value="MYB_TF"/>
</dbReference>
<feature type="domain" description="HTH myb-type" evidence="5">
    <location>
        <begin position="1"/>
        <end position="58"/>
    </location>
</feature>
<dbReference type="Proteomes" id="UP001498398">
    <property type="component" value="Unassembled WGS sequence"/>
</dbReference>
<dbReference type="InterPro" id="IPR010987">
    <property type="entry name" value="Glutathione-S-Trfase_C-like"/>
</dbReference>
<sequence length="590" mass="65633">MALRRERRAWTREEDQLLYDAVVTEDPGSSVPSKWHDISVHVPGRSNKDCRKRWFSKLGSVGIVKGSWAPDEDERLKSAMEKYGPKWILIAAVVHTRNSDQCAKRWNDTLNPSIDRTNWSCEEDALLLEAVKKHGKLWSQIVKTYFPGRTGLSAKNRYHSISRTRVKFNRKPSIRCPSSRNNNGQPPLQSTSSAKPEITMTDPFILPDSSDLSGLASPMSTSDTLASPLCMSPSSSENSMSSPDGCFVSASVIDDLIDSPIISSYLTAVSFVEDSPKSLNTDASYLLSETLMKGLSSTPLVGGSCFDLDNFTSSTSIFSDLENAFGSQSFSPALFTSCGPPLKQSRPKNSHVVLQSGPSYVSSNPSSVDSEVFLRRQSTVLKLYGSAFCSATAHIQIVLNEKQVPYELIDVDAADKDFIRDKKFPLIDDDGFVVHDSRAACRYLATKYADRGSKLIPDAFNIKANALFDQALFNSVLNFEPYVLQVRYDRNVKRMKEIAPDKGIIQASSLIALLSILDSYETTLSQQRYLVGNEISLVDLYHLPWGEVLIEAGNNIFAKTGPNVSRWWKEISSRTSWQAIKKEKLFSVHQ</sequence>
<reference evidence="6 7" key="1">
    <citation type="submission" date="2024-01" db="EMBL/GenBank/DDBJ databases">
        <title>A draft genome for the cacao thread blight pathogen Marasmiellus scandens.</title>
        <authorList>
            <person name="Baruah I.K."/>
            <person name="Leung J."/>
            <person name="Bukari Y."/>
            <person name="Amoako-Attah I."/>
            <person name="Meinhardt L.W."/>
            <person name="Bailey B.A."/>
            <person name="Cohen S.P."/>
        </authorList>
    </citation>
    <scope>NUCLEOTIDE SEQUENCE [LARGE SCALE GENOMIC DNA]</scope>
    <source>
        <strain evidence="6 7">GH-19</strain>
    </source>
</reference>
<proteinExistence type="predicted"/>
<dbReference type="Gene3D" id="1.20.1050.10">
    <property type="match status" value="1"/>
</dbReference>
<dbReference type="EMBL" id="JBANRG010000036">
    <property type="protein sequence ID" value="KAK7449167.1"/>
    <property type="molecule type" value="Genomic_DNA"/>
</dbReference>
<dbReference type="SUPFAM" id="SSF52833">
    <property type="entry name" value="Thioredoxin-like"/>
    <property type="match status" value="1"/>
</dbReference>
<dbReference type="InterPro" id="IPR036249">
    <property type="entry name" value="Thioredoxin-like_sf"/>
</dbReference>
<evidence type="ECO:0000259" key="3">
    <source>
        <dbReference type="PROSITE" id="PS50404"/>
    </source>
</evidence>
<dbReference type="InterPro" id="IPR040079">
    <property type="entry name" value="Glutathione_S-Trfase"/>
</dbReference>
<dbReference type="Gene3D" id="1.10.10.60">
    <property type="entry name" value="Homeodomain-like"/>
    <property type="match status" value="3"/>
</dbReference>
<feature type="domain" description="GST C-terminal" evidence="4">
    <location>
        <begin position="461"/>
        <end position="590"/>
    </location>
</feature>
<protein>
    <submittedName>
        <fullName evidence="6">Uncharacterized protein</fullName>
    </submittedName>
</protein>
<dbReference type="InterPro" id="IPR001005">
    <property type="entry name" value="SANT/Myb"/>
</dbReference>
<keyword evidence="7" id="KW-1185">Reference proteome</keyword>
<dbReference type="PANTHER" id="PTHR45614">
    <property type="entry name" value="MYB PROTEIN-RELATED"/>
    <property type="match status" value="1"/>
</dbReference>
<dbReference type="PROSITE" id="PS50405">
    <property type="entry name" value="GST_CTER"/>
    <property type="match status" value="1"/>
</dbReference>
<dbReference type="SMART" id="SM00717">
    <property type="entry name" value="SANT"/>
    <property type="match status" value="3"/>
</dbReference>
<dbReference type="SUPFAM" id="SSF47616">
    <property type="entry name" value="GST C-terminal domain-like"/>
    <property type="match status" value="1"/>
</dbReference>
<accession>A0ABR1J3F8</accession>
<dbReference type="InterPro" id="IPR017930">
    <property type="entry name" value="Myb_dom"/>
</dbReference>
<feature type="domain" description="GST N-terminal" evidence="3">
    <location>
        <begin position="379"/>
        <end position="452"/>
    </location>
</feature>
<feature type="domain" description="HTH myb-type" evidence="5">
    <location>
        <begin position="116"/>
        <end position="166"/>
    </location>
</feature>
<comment type="caution">
    <text evidence="6">The sequence shown here is derived from an EMBL/GenBank/DDBJ whole genome shotgun (WGS) entry which is preliminary data.</text>
</comment>
<name>A0ABR1J3F8_9AGAR</name>
<organism evidence="6 7">
    <name type="scientific">Marasmiellus scandens</name>
    <dbReference type="NCBI Taxonomy" id="2682957"/>
    <lineage>
        <taxon>Eukaryota</taxon>
        <taxon>Fungi</taxon>
        <taxon>Dikarya</taxon>
        <taxon>Basidiomycota</taxon>
        <taxon>Agaricomycotina</taxon>
        <taxon>Agaricomycetes</taxon>
        <taxon>Agaricomycetidae</taxon>
        <taxon>Agaricales</taxon>
        <taxon>Marasmiineae</taxon>
        <taxon>Omphalotaceae</taxon>
        <taxon>Marasmiellus</taxon>
    </lineage>
</organism>
<feature type="domain" description="HTH myb-type" evidence="5">
    <location>
        <begin position="60"/>
        <end position="114"/>
    </location>
</feature>
<dbReference type="Pfam" id="PF13417">
    <property type="entry name" value="GST_N_3"/>
    <property type="match status" value="1"/>
</dbReference>
<dbReference type="PROSITE" id="PS51294">
    <property type="entry name" value="HTH_MYB"/>
    <property type="match status" value="3"/>
</dbReference>
<dbReference type="Gene3D" id="3.40.30.10">
    <property type="entry name" value="Glutaredoxin"/>
    <property type="match status" value="1"/>
</dbReference>
<evidence type="ECO:0000259" key="5">
    <source>
        <dbReference type="PROSITE" id="PS51294"/>
    </source>
</evidence>
<feature type="domain" description="Myb-like" evidence="2">
    <location>
        <begin position="60"/>
        <end position="110"/>
    </location>
</feature>
<feature type="domain" description="Myb-like" evidence="2">
    <location>
        <begin position="111"/>
        <end position="162"/>
    </location>
</feature>
<dbReference type="PROSITE" id="PS50404">
    <property type="entry name" value="GST_NTER"/>
    <property type="match status" value="1"/>
</dbReference>
<gene>
    <name evidence="6" type="ORF">VKT23_013317</name>
</gene>
<evidence type="ECO:0000256" key="1">
    <source>
        <dbReference type="SAM" id="MobiDB-lite"/>
    </source>
</evidence>
<dbReference type="SUPFAM" id="SSF46689">
    <property type="entry name" value="Homeodomain-like"/>
    <property type="match status" value="2"/>
</dbReference>
<dbReference type="PANTHER" id="PTHR45614:SF199">
    <property type="entry name" value="MYB-LIKE TRANSCRIPTION FACTOR (EUROFUNG)-RELATED"/>
    <property type="match status" value="1"/>
</dbReference>
<feature type="domain" description="Myb-like" evidence="2">
    <location>
        <begin position="2"/>
        <end position="58"/>
    </location>
</feature>
<dbReference type="CDD" id="cd00167">
    <property type="entry name" value="SANT"/>
    <property type="match status" value="3"/>
</dbReference>
<dbReference type="PROSITE" id="PS50090">
    <property type="entry name" value="MYB_LIKE"/>
    <property type="match status" value="3"/>
</dbReference>
<dbReference type="Pfam" id="PF00043">
    <property type="entry name" value="GST_C"/>
    <property type="match status" value="1"/>
</dbReference>
<feature type="region of interest" description="Disordered" evidence="1">
    <location>
        <begin position="172"/>
        <end position="197"/>
    </location>
</feature>
<dbReference type="InterPro" id="IPR009057">
    <property type="entry name" value="Homeodomain-like_sf"/>
</dbReference>